<name>A0A1I7ZB67_9BILA</name>
<evidence type="ECO:0000313" key="3">
    <source>
        <dbReference type="WBParaSite" id="L893_g246.t1"/>
    </source>
</evidence>
<keyword evidence="1" id="KW-0812">Transmembrane</keyword>
<keyword evidence="2" id="KW-1185">Reference proteome</keyword>
<dbReference type="Proteomes" id="UP000095287">
    <property type="component" value="Unplaced"/>
</dbReference>
<dbReference type="AlphaFoldDB" id="A0A1I7ZB67"/>
<keyword evidence="1" id="KW-1133">Transmembrane helix</keyword>
<dbReference type="InterPro" id="IPR019425">
    <property type="entry name" value="7TM_GPCR_serpentine_rcpt_Srt"/>
</dbReference>
<evidence type="ECO:0000256" key="1">
    <source>
        <dbReference type="SAM" id="Phobius"/>
    </source>
</evidence>
<feature type="transmembrane region" description="Helical" evidence="1">
    <location>
        <begin position="61"/>
        <end position="82"/>
    </location>
</feature>
<protein>
    <submittedName>
        <fullName evidence="3">G_PROTEIN_RECEP_F1_2 domain-containing protein</fullName>
    </submittedName>
</protein>
<organism evidence="2 3">
    <name type="scientific">Steinernema glaseri</name>
    <dbReference type="NCBI Taxonomy" id="37863"/>
    <lineage>
        <taxon>Eukaryota</taxon>
        <taxon>Metazoa</taxon>
        <taxon>Ecdysozoa</taxon>
        <taxon>Nematoda</taxon>
        <taxon>Chromadorea</taxon>
        <taxon>Rhabditida</taxon>
        <taxon>Tylenchina</taxon>
        <taxon>Panagrolaimomorpha</taxon>
        <taxon>Strongyloidoidea</taxon>
        <taxon>Steinernematidae</taxon>
        <taxon>Steinernema</taxon>
    </lineage>
</organism>
<feature type="transmembrane region" description="Helical" evidence="1">
    <location>
        <begin position="287"/>
        <end position="310"/>
    </location>
</feature>
<feature type="transmembrane region" description="Helical" evidence="1">
    <location>
        <begin position="221"/>
        <end position="242"/>
    </location>
</feature>
<sequence length="341" mass="37763">MSTYPQKPRNENSVAHSSTVVEACALLLIYLPSLKRGTEIQKAVAAEDKNTMPVGTVLTGVFYMLLIAVTMPLHVIIVMIILRNKEFRNLPAYGIMINISASEFVLMLGHFMGGLMSACQTTFHPIVPTIGGGILAASWVGLTVFTFILALNRFLIFTGFKMTKRSEKRLFSIICGMVWPALFIIAGIHLLPKMKCSYDINLGIYFTQEEQPKFIMDTVRFTLFASLTAAFLLYMAIVVTIVVKRNMYSTEFKVRPGEIKMFIQSAVIFSYLTLIRIALNFAPYSDIASIMLGMATQAVGLLNPILYLLFNGSIRASFFSPCGAFKATVKVVAYSTSASKN</sequence>
<reference evidence="3" key="1">
    <citation type="submission" date="2016-11" db="UniProtKB">
        <authorList>
            <consortium name="WormBaseParasite"/>
        </authorList>
    </citation>
    <scope>IDENTIFICATION</scope>
</reference>
<feature type="transmembrane region" description="Helical" evidence="1">
    <location>
        <begin position="262"/>
        <end position="281"/>
    </location>
</feature>
<dbReference type="WBParaSite" id="L893_g246.t1">
    <property type="protein sequence ID" value="L893_g246.t1"/>
    <property type="gene ID" value="L893_g246"/>
</dbReference>
<feature type="transmembrane region" description="Helical" evidence="1">
    <location>
        <begin position="94"/>
        <end position="118"/>
    </location>
</feature>
<accession>A0A1I7ZB67</accession>
<evidence type="ECO:0000313" key="2">
    <source>
        <dbReference type="Proteomes" id="UP000095287"/>
    </source>
</evidence>
<dbReference type="SUPFAM" id="SSF81321">
    <property type="entry name" value="Family A G protein-coupled receptor-like"/>
    <property type="match status" value="1"/>
</dbReference>
<proteinExistence type="predicted"/>
<feature type="transmembrane region" description="Helical" evidence="1">
    <location>
        <begin position="170"/>
        <end position="191"/>
    </location>
</feature>
<feature type="transmembrane region" description="Helical" evidence="1">
    <location>
        <begin position="12"/>
        <end position="31"/>
    </location>
</feature>
<dbReference type="PANTHER" id="PTHR23021">
    <property type="entry name" value="SERPENTINE RECEPTOR, CLASS T"/>
    <property type="match status" value="1"/>
</dbReference>
<dbReference type="Gene3D" id="1.20.1070.10">
    <property type="entry name" value="Rhodopsin 7-helix transmembrane proteins"/>
    <property type="match status" value="1"/>
</dbReference>
<keyword evidence="1" id="KW-0472">Membrane</keyword>
<feature type="transmembrane region" description="Helical" evidence="1">
    <location>
        <begin position="130"/>
        <end position="150"/>
    </location>
</feature>